<feature type="domain" description="RecA family profile 2" evidence="6">
    <location>
        <begin position="196"/>
        <end position="221"/>
    </location>
</feature>
<comment type="caution">
    <text evidence="7">The sequence shown here is derived from an EMBL/GenBank/DDBJ whole genome shotgun (WGS) entry which is preliminary data.</text>
</comment>
<evidence type="ECO:0000256" key="4">
    <source>
        <dbReference type="ARBA" id="ARBA00023172"/>
    </source>
</evidence>
<reference evidence="7" key="1">
    <citation type="journal article" date="2015" name="Nature">
        <title>Complex archaea that bridge the gap between prokaryotes and eukaryotes.</title>
        <authorList>
            <person name="Spang A."/>
            <person name="Saw J.H."/>
            <person name="Jorgensen S.L."/>
            <person name="Zaremba-Niedzwiedzka K."/>
            <person name="Martijn J."/>
            <person name="Lind A.E."/>
            <person name="van Eijk R."/>
            <person name="Schleper C."/>
            <person name="Guy L."/>
            <person name="Ettema T.J."/>
        </authorList>
    </citation>
    <scope>NUCLEOTIDE SEQUENCE</scope>
</reference>
<protein>
    <recommendedName>
        <fullName evidence="8">RecA family profile 2 domain-containing protein</fullName>
    </recommendedName>
</protein>
<dbReference type="PROSITE" id="PS50163">
    <property type="entry name" value="RECA_3"/>
    <property type="match status" value="1"/>
</dbReference>
<dbReference type="SUPFAM" id="SSF52540">
    <property type="entry name" value="P-loop containing nucleoside triphosphate hydrolases"/>
    <property type="match status" value="1"/>
</dbReference>
<dbReference type="PANTHER" id="PTHR45900">
    <property type="entry name" value="RECA"/>
    <property type="match status" value="1"/>
</dbReference>
<evidence type="ECO:0000256" key="3">
    <source>
        <dbReference type="ARBA" id="ARBA00022840"/>
    </source>
</evidence>
<dbReference type="PROSITE" id="PS50162">
    <property type="entry name" value="RECA_2"/>
    <property type="match status" value="1"/>
</dbReference>
<evidence type="ECO:0000256" key="2">
    <source>
        <dbReference type="ARBA" id="ARBA00022741"/>
    </source>
</evidence>
<sequence>MSKVDAILDTLIRKYGEDLVVEGHEDIPRLKTGIFQFDLSSGGGLPRGRVVEIYGKEGSGKTNFALVTIAETQRLHPDKICVFIDIEKTYDPVWARRMGVNIDKLIVIRPDFAEQAVDIVDAFLKASDVILIVFDSIAALVTSDEIERSAEKDTVGARARVMTKLVNKILAGMHRADKEKRLLTFLAINQVRIKIGVLFGSPETTPGGNAFRFLTSLRVRMHGTDVKDPKIHQSMWARKKTEFTIKRYKMPIVSNAGEYEMMMLPQKGLKVGDVDPWNTLTARAAQLGLLKRAGKKFAWNGKEFNTLKALVASLKEDQDAVEDLVIKTALIRTMAGNDDDESLEGL</sequence>
<dbReference type="InterPro" id="IPR049428">
    <property type="entry name" value="RecA-like_N"/>
</dbReference>
<dbReference type="PANTHER" id="PTHR45900:SF1">
    <property type="entry name" value="MITOCHONDRIAL DNA REPAIR PROTEIN RECA HOMOLOG-RELATED"/>
    <property type="match status" value="1"/>
</dbReference>
<keyword evidence="2" id="KW-0547">Nucleotide-binding</keyword>
<dbReference type="GO" id="GO:0006281">
    <property type="term" value="P:DNA repair"/>
    <property type="evidence" value="ECO:0007669"/>
    <property type="project" value="InterPro"/>
</dbReference>
<evidence type="ECO:0000259" key="5">
    <source>
        <dbReference type="PROSITE" id="PS50162"/>
    </source>
</evidence>
<dbReference type="GO" id="GO:0005524">
    <property type="term" value="F:ATP binding"/>
    <property type="evidence" value="ECO:0007669"/>
    <property type="project" value="UniProtKB-KW"/>
</dbReference>
<organism evidence="7">
    <name type="scientific">marine sediment metagenome</name>
    <dbReference type="NCBI Taxonomy" id="412755"/>
    <lineage>
        <taxon>unclassified sequences</taxon>
        <taxon>metagenomes</taxon>
        <taxon>ecological metagenomes</taxon>
    </lineage>
</organism>
<dbReference type="InterPro" id="IPR020587">
    <property type="entry name" value="RecA_monomer-monomer_interface"/>
</dbReference>
<keyword evidence="4" id="KW-0233">DNA recombination</keyword>
<dbReference type="InterPro" id="IPR013765">
    <property type="entry name" value="DNA_recomb/repair_RecA"/>
</dbReference>
<evidence type="ECO:0000256" key="1">
    <source>
        <dbReference type="ARBA" id="ARBA00009391"/>
    </source>
</evidence>
<dbReference type="Gene3D" id="3.40.50.300">
    <property type="entry name" value="P-loop containing nucleotide triphosphate hydrolases"/>
    <property type="match status" value="1"/>
</dbReference>
<name>A0A0F9SLD1_9ZZZZ</name>
<gene>
    <name evidence="7" type="ORF">LCGC14_0504570</name>
</gene>
<dbReference type="PRINTS" id="PR00142">
    <property type="entry name" value="RECA"/>
</dbReference>
<evidence type="ECO:0000259" key="6">
    <source>
        <dbReference type="PROSITE" id="PS50163"/>
    </source>
</evidence>
<accession>A0A0F9SLD1</accession>
<comment type="similarity">
    <text evidence="1">Belongs to the RecA family.</text>
</comment>
<proteinExistence type="inferred from homology"/>
<dbReference type="AlphaFoldDB" id="A0A0F9SLD1"/>
<dbReference type="GO" id="GO:0140664">
    <property type="term" value="F:ATP-dependent DNA damage sensor activity"/>
    <property type="evidence" value="ECO:0007669"/>
    <property type="project" value="InterPro"/>
</dbReference>
<keyword evidence="3" id="KW-0067">ATP-binding</keyword>
<evidence type="ECO:0000313" key="7">
    <source>
        <dbReference type="EMBL" id="KKN63187.1"/>
    </source>
</evidence>
<evidence type="ECO:0008006" key="8">
    <source>
        <dbReference type="Google" id="ProtNLM"/>
    </source>
</evidence>
<dbReference type="InterPro" id="IPR020588">
    <property type="entry name" value="RecA_ATP-bd"/>
</dbReference>
<dbReference type="Pfam" id="PF00154">
    <property type="entry name" value="RecA_N"/>
    <property type="match status" value="1"/>
</dbReference>
<dbReference type="GO" id="GO:0006310">
    <property type="term" value="P:DNA recombination"/>
    <property type="evidence" value="ECO:0007669"/>
    <property type="project" value="UniProtKB-KW"/>
</dbReference>
<dbReference type="SMART" id="SM00382">
    <property type="entry name" value="AAA"/>
    <property type="match status" value="1"/>
</dbReference>
<dbReference type="InterPro" id="IPR027417">
    <property type="entry name" value="P-loop_NTPase"/>
</dbReference>
<dbReference type="InterPro" id="IPR003593">
    <property type="entry name" value="AAA+_ATPase"/>
</dbReference>
<dbReference type="GO" id="GO:0005829">
    <property type="term" value="C:cytosol"/>
    <property type="evidence" value="ECO:0007669"/>
    <property type="project" value="TreeGrafter"/>
</dbReference>
<dbReference type="EMBL" id="LAZR01000598">
    <property type="protein sequence ID" value="KKN63187.1"/>
    <property type="molecule type" value="Genomic_DNA"/>
</dbReference>
<feature type="domain" description="RecA family profile 1" evidence="5">
    <location>
        <begin position="26"/>
        <end position="191"/>
    </location>
</feature>
<dbReference type="GO" id="GO:0003697">
    <property type="term" value="F:single-stranded DNA binding"/>
    <property type="evidence" value="ECO:0007669"/>
    <property type="project" value="InterPro"/>
</dbReference>